<dbReference type="Gene3D" id="3.40.50.1820">
    <property type="entry name" value="alpha/beta hydrolase"/>
    <property type="match status" value="1"/>
</dbReference>
<reference evidence="1" key="1">
    <citation type="journal article" date="2014" name="Front. Microbiol.">
        <title>High frequency of phylogenetically diverse reductive dehalogenase-homologous genes in deep subseafloor sedimentary metagenomes.</title>
        <authorList>
            <person name="Kawai M."/>
            <person name="Futagami T."/>
            <person name="Toyoda A."/>
            <person name="Takaki Y."/>
            <person name="Nishi S."/>
            <person name="Hori S."/>
            <person name="Arai W."/>
            <person name="Tsubouchi T."/>
            <person name="Morono Y."/>
            <person name="Uchiyama I."/>
            <person name="Ito T."/>
            <person name="Fujiyama A."/>
            <person name="Inagaki F."/>
            <person name="Takami H."/>
        </authorList>
    </citation>
    <scope>NUCLEOTIDE SEQUENCE</scope>
    <source>
        <strain evidence="1">Expedition CK06-06</strain>
    </source>
</reference>
<gene>
    <name evidence="1" type="ORF">S01H1_58859</name>
</gene>
<evidence type="ECO:0000313" key="1">
    <source>
        <dbReference type="EMBL" id="GAG22928.1"/>
    </source>
</evidence>
<dbReference type="AlphaFoldDB" id="X0WEG5"/>
<dbReference type="EMBL" id="BARS01038466">
    <property type="protein sequence ID" value="GAG22928.1"/>
    <property type="molecule type" value="Genomic_DNA"/>
</dbReference>
<organism evidence="1">
    <name type="scientific">marine sediment metagenome</name>
    <dbReference type="NCBI Taxonomy" id="412755"/>
    <lineage>
        <taxon>unclassified sequences</taxon>
        <taxon>metagenomes</taxon>
        <taxon>ecological metagenomes</taxon>
    </lineage>
</organism>
<dbReference type="InterPro" id="IPR029058">
    <property type="entry name" value="AB_hydrolase_fold"/>
</dbReference>
<proteinExistence type="predicted"/>
<feature type="non-terminal residue" evidence="1">
    <location>
        <position position="110"/>
    </location>
</feature>
<sequence length="110" mass="13290">MKNNHKSKFAFPVGYHKFHKDQLFNFQLNRWYSWGYSRFEDMKEAGQKISTFADWKIEMLKLAEQAVAEKRLINAAFYYRAAEFYATPEDPDKEVLYDKFIDLFHKAFQN</sequence>
<protein>
    <submittedName>
        <fullName evidence="1">Uncharacterized protein</fullName>
    </submittedName>
</protein>
<name>X0WEG5_9ZZZZ</name>
<comment type="caution">
    <text evidence="1">The sequence shown here is derived from an EMBL/GenBank/DDBJ whole genome shotgun (WGS) entry which is preliminary data.</text>
</comment>
<accession>X0WEG5</accession>